<dbReference type="EMBL" id="OBDY01000005">
    <property type="protein sequence ID" value="SNY37885.1"/>
    <property type="molecule type" value="Genomic_DNA"/>
</dbReference>
<keyword evidence="2" id="KW-1185">Reference proteome</keyword>
<protein>
    <submittedName>
        <fullName evidence="1">Uncharacterized protein</fullName>
    </submittedName>
</protein>
<accession>A0A285HQA4</accession>
<proteinExistence type="predicted"/>
<dbReference type="RefSeq" id="WP_097320502.1">
    <property type="nucleotide sequence ID" value="NZ_OBDY01000005.1"/>
</dbReference>
<sequence length="171" mass="17485">MTLSVVYALETGHVVGALSSLGAPVAADAGPLVGPALPLRVAVGAGEPAMVSVPVRELAAHLPDDEPLVLTDPLAFGVEQPPKPALVRLRTWTNALSFTDAGLSVTIPTFDQVNATHVVAFVTEGPDTRMTSGDIKAGETTVVLPIAVENGAHGVLVLVSGWAGRLEAVTK</sequence>
<dbReference type="Proteomes" id="UP000219612">
    <property type="component" value="Unassembled WGS sequence"/>
</dbReference>
<organism evidence="1 2">
    <name type="scientific">Paractinoplanes atraurantiacus</name>
    <dbReference type="NCBI Taxonomy" id="1036182"/>
    <lineage>
        <taxon>Bacteria</taxon>
        <taxon>Bacillati</taxon>
        <taxon>Actinomycetota</taxon>
        <taxon>Actinomycetes</taxon>
        <taxon>Micromonosporales</taxon>
        <taxon>Micromonosporaceae</taxon>
        <taxon>Paractinoplanes</taxon>
    </lineage>
</organism>
<dbReference type="AlphaFoldDB" id="A0A285HQA4"/>
<evidence type="ECO:0000313" key="2">
    <source>
        <dbReference type="Proteomes" id="UP000219612"/>
    </source>
</evidence>
<reference evidence="1 2" key="1">
    <citation type="submission" date="2017-09" db="EMBL/GenBank/DDBJ databases">
        <authorList>
            <person name="Ehlers B."/>
            <person name="Leendertz F.H."/>
        </authorList>
    </citation>
    <scope>NUCLEOTIDE SEQUENCE [LARGE SCALE GENOMIC DNA]</scope>
    <source>
        <strain evidence="1 2">CGMCC 4.6857</strain>
    </source>
</reference>
<dbReference type="OrthoDB" id="4239436at2"/>
<gene>
    <name evidence="1" type="ORF">SAMN05421748_105155</name>
</gene>
<name>A0A285HQA4_9ACTN</name>
<evidence type="ECO:0000313" key="1">
    <source>
        <dbReference type="EMBL" id="SNY37885.1"/>
    </source>
</evidence>